<organism evidence="1 2">
    <name type="scientific">Flavobacterium soyangense</name>
    <dbReference type="NCBI Taxonomy" id="2023265"/>
    <lineage>
        <taxon>Bacteria</taxon>
        <taxon>Pseudomonadati</taxon>
        <taxon>Bacteroidota</taxon>
        <taxon>Flavobacteriia</taxon>
        <taxon>Flavobacteriales</taxon>
        <taxon>Flavobacteriaceae</taxon>
        <taxon>Flavobacterium</taxon>
    </lineage>
</organism>
<proteinExistence type="predicted"/>
<protein>
    <submittedName>
        <fullName evidence="1">Uncharacterized protein</fullName>
    </submittedName>
</protein>
<reference evidence="1" key="1">
    <citation type="submission" date="2020-11" db="EMBL/GenBank/DDBJ databases">
        <title>Genome of Flavobacterium soyangense.</title>
        <authorList>
            <person name="Liu Q."/>
            <person name="Xin Y.-H."/>
        </authorList>
    </citation>
    <scope>NUCLEOTIDE SEQUENCE</scope>
    <source>
        <strain evidence="1">CGMCC 1.13493</strain>
    </source>
</reference>
<dbReference type="Proteomes" id="UP000646211">
    <property type="component" value="Unassembled WGS sequence"/>
</dbReference>
<evidence type="ECO:0000313" key="2">
    <source>
        <dbReference type="Proteomes" id="UP000646211"/>
    </source>
</evidence>
<accession>A0A930XUH5</accession>
<name>A0A930XUH5_9FLAO</name>
<dbReference type="EMBL" id="JADHEC010000002">
    <property type="protein sequence ID" value="MBF2707176.1"/>
    <property type="molecule type" value="Genomic_DNA"/>
</dbReference>
<gene>
    <name evidence="1" type="ORF">IR213_00995</name>
</gene>
<keyword evidence="2" id="KW-1185">Reference proteome</keyword>
<dbReference type="AlphaFoldDB" id="A0A930XUH5"/>
<dbReference type="RefSeq" id="WP_194310450.1">
    <property type="nucleotide sequence ID" value="NZ_JADHEC010000002.1"/>
</dbReference>
<evidence type="ECO:0000313" key="1">
    <source>
        <dbReference type="EMBL" id="MBF2707176.1"/>
    </source>
</evidence>
<comment type="caution">
    <text evidence="1">The sequence shown here is derived from an EMBL/GenBank/DDBJ whole genome shotgun (WGS) entry which is preliminary data.</text>
</comment>
<sequence>MKLFAMIFLSVFLGKSCSSQTKNDLKNAIVEYTANTRGFYQKITIENQIVSVSKDRSGNEKPIATKISEKDWKELVTYFESINLDSLATLKAPTEKRFHDGAAIANLKVVYKDKTYETAAFDHGVPPAEIKKLVDKINTFAKKNNDN</sequence>